<comment type="function">
    <text evidence="2">Together with LptE, is involved in the assembly of lipopolysaccharide (LPS) at the surface of the outer membrane.</text>
</comment>
<keyword evidence="7" id="KW-1185">Reference proteome</keyword>
<evidence type="ECO:0000259" key="5">
    <source>
        <dbReference type="Pfam" id="PF19838"/>
    </source>
</evidence>
<feature type="domain" description="LPS-assembly protein LptD central" evidence="5">
    <location>
        <begin position="320"/>
        <end position="400"/>
    </location>
</feature>
<dbReference type="InterPro" id="IPR050218">
    <property type="entry name" value="LptD"/>
</dbReference>
<comment type="similarity">
    <text evidence="2">Belongs to the LptD family.</text>
</comment>
<dbReference type="AlphaFoldDB" id="A0A495V5A2"/>
<keyword evidence="2" id="KW-0732">Signal</keyword>
<feature type="signal peptide" evidence="2">
    <location>
        <begin position="1"/>
        <end position="19"/>
    </location>
</feature>
<gene>
    <name evidence="2" type="primary">lptD</name>
    <name evidence="6" type="ORF">BDD21_1959</name>
</gene>
<dbReference type="PANTHER" id="PTHR30189:SF1">
    <property type="entry name" value="LPS-ASSEMBLY PROTEIN LPTD"/>
    <property type="match status" value="1"/>
</dbReference>
<keyword evidence="2" id="KW-0472">Membrane</keyword>
<protein>
    <recommendedName>
        <fullName evidence="2">LPS-assembly protein LptD</fullName>
    </recommendedName>
</protein>
<feature type="region of interest" description="Disordered" evidence="3">
    <location>
        <begin position="19"/>
        <end position="67"/>
    </location>
</feature>
<evidence type="ECO:0000256" key="2">
    <source>
        <dbReference type="HAMAP-Rule" id="MF_01411"/>
    </source>
</evidence>
<feature type="compositionally biased region" description="Basic and acidic residues" evidence="3">
    <location>
        <begin position="99"/>
        <end position="109"/>
    </location>
</feature>
<keyword evidence="1 2" id="KW-0998">Cell outer membrane</keyword>
<dbReference type="InterPro" id="IPR020889">
    <property type="entry name" value="LipoPS_assembly_LptD"/>
</dbReference>
<accession>A0A495V5A2</accession>
<dbReference type="InterPro" id="IPR045659">
    <property type="entry name" value="LptD_2"/>
</dbReference>
<dbReference type="InterPro" id="IPR007543">
    <property type="entry name" value="LptD_C"/>
</dbReference>
<dbReference type="HAMAP" id="MF_01411">
    <property type="entry name" value="LPS_assembly_LptD"/>
    <property type="match status" value="1"/>
</dbReference>
<feature type="region of interest" description="Disordered" evidence="3">
    <location>
        <begin position="82"/>
        <end position="112"/>
    </location>
</feature>
<dbReference type="RefSeq" id="WP_120796999.1">
    <property type="nucleotide sequence ID" value="NZ_RBXL01000001.1"/>
</dbReference>
<proteinExistence type="inferred from homology"/>
<comment type="subunit">
    <text evidence="2">Component of the lipopolysaccharide transport and assembly complex. Interacts with LptE and LptA.</text>
</comment>
<dbReference type="Pfam" id="PF19838">
    <property type="entry name" value="LptD_2"/>
    <property type="match status" value="1"/>
</dbReference>
<evidence type="ECO:0000313" key="7">
    <source>
        <dbReference type="Proteomes" id="UP000274556"/>
    </source>
</evidence>
<dbReference type="OrthoDB" id="9760225at2"/>
<comment type="caution">
    <text evidence="6">The sequence shown here is derived from an EMBL/GenBank/DDBJ whole genome shotgun (WGS) entry which is preliminary data.</text>
</comment>
<dbReference type="GO" id="GO:1990351">
    <property type="term" value="C:transporter complex"/>
    <property type="evidence" value="ECO:0007669"/>
    <property type="project" value="TreeGrafter"/>
</dbReference>
<evidence type="ECO:0000313" key="6">
    <source>
        <dbReference type="EMBL" id="RKT44572.1"/>
    </source>
</evidence>
<dbReference type="Gene3D" id="2.60.450.10">
    <property type="entry name" value="Lipopolysaccharide (LPS) transport protein A like domain"/>
    <property type="match status" value="1"/>
</dbReference>
<dbReference type="GO" id="GO:0043165">
    <property type="term" value="P:Gram-negative-bacterium-type cell outer membrane assembly"/>
    <property type="evidence" value="ECO:0007669"/>
    <property type="project" value="UniProtKB-UniRule"/>
</dbReference>
<comment type="subcellular location">
    <subcellularLocation>
        <location evidence="2">Cell outer membrane</location>
    </subcellularLocation>
</comment>
<evidence type="ECO:0000256" key="1">
    <source>
        <dbReference type="ARBA" id="ARBA00023237"/>
    </source>
</evidence>
<comment type="caution">
    <text evidence="2">Lacks conserved residue(s) required for the propagation of feature annotation.</text>
</comment>
<dbReference type="PANTHER" id="PTHR30189">
    <property type="entry name" value="LPS-ASSEMBLY PROTEIN"/>
    <property type="match status" value="1"/>
</dbReference>
<dbReference type="Pfam" id="PF04453">
    <property type="entry name" value="LptD"/>
    <property type="match status" value="1"/>
</dbReference>
<name>A0A495V5A2_9GAMM</name>
<evidence type="ECO:0000256" key="3">
    <source>
        <dbReference type="SAM" id="MobiDB-lite"/>
    </source>
</evidence>
<dbReference type="EMBL" id="RBXL01000001">
    <property type="protein sequence ID" value="RKT44572.1"/>
    <property type="molecule type" value="Genomic_DNA"/>
</dbReference>
<organism evidence="6 7">
    <name type="scientific">Thiocapsa rosea</name>
    <dbReference type="NCBI Taxonomy" id="69360"/>
    <lineage>
        <taxon>Bacteria</taxon>
        <taxon>Pseudomonadati</taxon>
        <taxon>Pseudomonadota</taxon>
        <taxon>Gammaproteobacteria</taxon>
        <taxon>Chromatiales</taxon>
        <taxon>Chromatiaceae</taxon>
        <taxon>Thiocapsa</taxon>
    </lineage>
</organism>
<feature type="chain" id="PRO_5019874721" description="LPS-assembly protein LptD" evidence="2">
    <location>
        <begin position="20"/>
        <end position="869"/>
    </location>
</feature>
<dbReference type="Proteomes" id="UP000274556">
    <property type="component" value="Unassembled WGS sequence"/>
</dbReference>
<evidence type="ECO:0000259" key="4">
    <source>
        <dbReference type="Pfam" id="PF04453"/>
    </source>
</evidence>
<dbReference type="GO" id="GO:0015920">
    <property type="term" value="P:lipopolysaccharide transport"/>
    <property type="evidence" value="ECO:0007669"/>
    <property type="project" value="InterPro"/>
</dbReference>
<reference evidence="6 7" key="1">
    <citation type="submission" date="2018-10" db="EMBL/GenBank/DDBJ databases">
        <title>Genomic Encyclopedia of Archaeal and Bacterial Type Strains, Phase II (KMG-II): from individual species to whole genera.</title>
        <authorList>
            <person name="Goeker M."/>
        </authorList>
    </citation>
    <scope>NUCLEOTIDE SEQUENCE [LARGE SCALE GENOMIC DNA]</scope>
    <source>
        <strain evidence="6 7">DSM 235</strain>
    </source>
</reference>
<dbReference type="GO" id="GO:0009279">
    <property type="term" value="C:cell outer membrane"/>
    <property type="evidence" value="ECO:0007669"/>
    <property type="project" value="UniProtKB-SubCell"/>
</dbReference>
<feature type="domain" description="LptD C-terminal" evidence="4">
    <location>
        <begin position="421"/>
        <end position="787"/>
    </location>
</feature>
<sequence precursor="true">MRLVSLAIILCAVAATAGADDRPTVETTGASQTAARPSPAPDPTGDPVAHPDGPRDGPTDIGIADPRTPTASAATIAAPVTLPPLQPLIPDPQGGVLQELDRHDPRGDSDDALPLLVSPLDPKTDAPAVEFAPRALELPDAWDPRLHADLPWEFCGPRSGAAGFTGPAAPTGTEGIPVEIIADRVDYDRNTEVIQLRGGVDVVQADQRLVADLSTYDRRSGRLDASGDVFLETPGLRIQGDKADYNVLTRQGTIGTARYRLSGSANLLGTAEEAEILSEQQSRYRNITYTTCPPGNADWSIKARDLKLDQESGMGYAHHARIRIGKIPVLYTPYIFFPIDDRRRSGFLIPSFGSSNTTGTDVSIPYYWNIAPNIDATITPRIMSTRGLMMGTELRYLDRFQQVEINAEVLPEDRRATELGTRGALRIEQTGRLGPRWASAIDFASVSDDQYLQDFGNRLDATSLRNLVQRGDIYYAGEGWRALTRVQQFQTIDAAIPPANRPYGQMPHVELDYFPQRWNDLIEYSLTGQYDFFDHGSRVHGNRLVAVPTLRIPLRRSFGQILPRARLYYAGYDLTDQTPGLPARQSYAIPSFDLDGTLVFERDTAWFGTPTLQTLEPRIYYVLTSFENQSNAPLFDTTPLDFSFASLFRPNRFTGYDRIGDENRLTLGLTSRTIANQTGQELFRASVGQIYFFEDRRVQLTGNSIEDDVQSSVAGEFAARISDDWSARASLQWNPNDTEAPWEKRVLQLRYAPSEDSRLNLAYRFNYGDQPDLRYEDTDISLQVPIGPQVKLVGRWLYSMLYDETVEAFAGIEFGRCCWRLRVLGQHLQTGNDSGNTSLMLQVELAGLGSFGNQIDKLLERGIYGYHTD</sequence>
<feature type="compositionally biased region" description="Polar residues" evidence="3">
    <location>
        <begin position="25"/>
        <end position="35"/>
    </location>
</feature>